<protein>
    <submittedName>
        <fullName evidence="2">Pyridoxamine 5'-phosphate oxidase</fullName>
    </submittedName>
</protein>
<dbReference type="AlphaFoldDB" id="A0A1E5R053"/>
<dbReference type="InterPro" id="IPR012349">
    <property type="entry name" value="Split_barrel_FMN-bd"/>
</dbReference>
<dbReference type="InterPro" id="IPR052841">
    <property type="entry name" value="PMP_oxidase-like"/>
</dbReference>
<reference evidence="3" key="1">
    <citation type="journal article" date="2016" name="Genome Announc.">
        <title>Genome sequences of three species of Hanseniaspora isolated from spontaneous wine fermentations.</title>
        <authorList>
            <person name="Sternes P.R."/>
            <person name="Lee D."/>
            <person name="Kutyna D.R."/>
            <person name="Borneman A.R."/>
        </authorList>
    </citation>
    <scope>NUCLEOTIDE SEQUENCE [LARGE SCALE GENOMIC DNA]</scope>
    <source>
        <strain evidence="3">AWRI3580</strain>
    </source>
</reference>
<dbReference type="Proteomes" id="UP000095358">
    <property type="component" value="Unassembled WGS sequence"/>
</dbReference>
<dbReference type="VEuPathDB" id="FungiDB:AWRI3580_g4037"/>
<dbReference type="GO" id="GO:0005737">
    <property type="term" value="C:cytoplasm"/>
    <property type="evidence" value="ECO:0007669"/>
    <property type="project" value="TreeGrafter"/>
</dbReference>
<name>A0A1E5R053_HANUV</name>
<dbReference type="OrthoDB" id="5300823at2759"/>
<evidence type="ECO:0000313" key="2">
    <source>
        <dbReference type="EMBL" id="OEJ80279.1"/>
    </source>
</evidence>
<feature type="domain" description="Pyridoxamine 5'-phosphate oxidase N-terminal" evidence="1">
    <location>
        <begin position="40"/>
        <end position="173"/>
    </location>
</feature>
<evidence type="ECO:0000313" key="3">
    <source>
        <dbReference type="Proteomes" id="UP000095358"/>
    </source>
</evidence>
<dbReference type="PANTHER" id="PTHR28040">
    <property type="entry name" value="PYRIDOXAMINE 5'-PHOSPHATE OXIDASE YLR456W HOMOLOG-RELATED"/>
    <property type="match status" value="1"/>
</dbReference>
<dbReference type="Pfam" id="PF01243">
    <property type="entry name" value="PNPOx_N"/>
    <property type="match status" value="1"/>
</dbReference>
<keyword evidence="3" id="KW-1185">Reference proteome</keyword>
<dbReference type="InterPro" id="IPR011576">
    <property type="entry name" value="Pyridox_Oxase_N"/>
</dbReference>
<organism evidence="2 3">
    <name type="scientific">Hanseniaspora uvarum</name>
    <name type="common">Yeast</name>
    <name type="synonym">Kloeckera apiculata</name>
    <dbReference type="NCBI Taxonomy" id="29833"/>
    <lineage>
        <taxon>Eukaryota</taxon>
        <taxon>Fungi</taxon>
        <taxon>Dikarya</taxon>
        <taxon>Ascomycota</taxon>
        <taxon>Saccharomycotina</taxon>
        <taxon>Saccharomycetes</taxon>
        <taxon>Saccharomycodales</taxon>
        <taxon>Saccharomycodaceae</taxon>
        <taxon>Hanseniaspora</taxon>
    </lineage>
</organism>
<sequence length="209" mass="24118">MSGLLSMILRKLSSRLSQLINPQGIKTPHRMSKLNSTQFPDHLQYLLSESKFLHLATSNPDTNVPSISMMHYLYIAEEQTFLAEDSKLIVFLTPRHTTKFKNISLNKHVSVLLHDWMLSGKENPNEENENFSNLLKQLNQQELKRNISASITGEAFVLKDEKEIQYYQDVLQKEDPESMNYKCDSYAIIKIKITSVKTSDEKNNINVIE</sequence>
<accession>A0A1E5R053</accession>
<comment type="caution">
    <text evidence="2">The sequence shown here is derived from an EMBL/GenBank/DDBJ whole genome shotgun (WGS) entry which is preliminary data.</text>
</comment>
<dbReference type="GO" id="GO:0005634">
    <property type="term" value="C:nucleus"/>
    <property type="evidence" value="ECO:0007669"/>
    <property type="project" value="TreeGrafter"/>
</dbReference>
<gene>
    <name evidence="2" type="ORF">AWRI3580_g4037</name>
</gene>
<evidence type="ECO:0000259" key="1">
    <source>
        <dbReference type="Pfam" id="PF01243"/>
    </source>
</evidence>
<proteinExistence type="predicted"/>
<dbReference type="EMBL" id="LPNN01000012">
    <property type="protein sequence ID" value="OEJ80279.1"/>
    <property type="molecule type" value="Genomic_DNA"/>
</dbReference>
<dbReference type="PANTHER" id="PTHR28040:SF1">
    <property type="entry name" value="PYRIDOXAMINE 5'-PHOSPHATE OXIDASE YLR456W HOMOLOG-RELATED"/>
    <property type="match status" value="1"/>
</dbReference>
<dbReference type="STRING" id="29833.A0A1E5R053"/>
<dbReference type="SUPFAM" id="SSF50475">
    <property type="entry name" value="FMN-binding split barrel"/>
    <property type="match status" value="1"/>
</dbReference>
<dbReference type="Gene3D" id="2.30.110.10">
    <property type="entry name" value="Electron Transport, Fmn-binding Protein, Chain A"/>
    <property type="match status" value="1"/>
</dbReference>